<organism evidence="5 6">
    <name type="scientific">Filifactor villosus</name>
    <dbReference type="NCBI Taxonomy" id="29374"/>
    <lineage>
        <taxon>Bacteria</taxon>
        <taxon>Bacillati</taxon>
        <taxon>Bacillota</taxon>
        <taxon>Clostridia</taxon>
        <taxon>Peptostreptococcales</taxon>
        <taxon>Filifactoraceae</taxon>
        <taxon>Filifactor</taxon>
    </lineage>
</organism>
<accession>A0ABV9QM68</accession>
<dbReference type="Pfam" id="PF09972">
    <property type="entry name" value="DUF2207"/>
    <property type="match status" value="1"/>
</dbReference>
<comment type="caution">
    <text evidence="5">The sequence shown here is derived from an EMBL/GenBank/DDBJ whole genome shotgun (WGS) entry which is preliminary data.</text>
</comment>
<dbReference type="InterPro" id="IPR048389">
    <property type="entry name" value="YciQ-like_C"/>
</dbReference>
<keyword evidence="1" id="KW-0472">Membrane</keyword>
<dbReference type="InterPro" id="IPR018702">
    <property type="entry name" value="DUF2207"/>
</dbReference>
<keyword evidence="1" id="KW-0812">Transmembrane</keyword>
<feature type="transmembrane region" description="Helical" evidence="1">
    <location>
        <begin position="260"/>
        <end position="281"/>
    </location>
</feature>
<keyword evidence="1" id="KW-1133">Transmembrane helix</keyword>
<keyword evidence="2" id="KW-0732">Signal</keyword>
<evidence type="ECO:0000313" key="6">
    <source>
        <dbReference type="Proteomes" id="UP001595916"/>
    </source>
</evidence>
<feature type="signal peptide" evidence="2">
    <location>
        <begin position="1"/>
        <end position="24"/>
    </location>
</feature>
<feature type="chain" id="PRO_5045338063" evidence="2">
    <location>
        <begin position="25"/>
        <end position="561"/>
    </location>
</feature>
<name>A0ABV9QM68_9FIRM</name>
<feature type="domain" description="Predicted membrane protein YciQ-like C-terminal" evidence="4">
    <location>
        <begin position="436"/>
        <end position="501"/>
    </location>
</feature>
<dbReference type="RefSeq" id="WP_379788535.1">
    <property type="nucleotide sequence ID" value="NZ_JBHSHL010000030.1"/>
</dbReference>
<dbReference type="EMBL" id="JBHSHL010000030">
    <property type="protein sequence ID" value="MFC4804999.1"/>
    <property type="molecule type" value="Genomic_DNA"/>
</dbReference>
<reference evidence="6" key="1">
    <citation type="journal article" date="2019" name="Int. J. Syst. Evol. Microbiol.">
        <title>The Global Catalogue of Microorganisms (GCM) 10K type strain sequencing project: providing services to taxonomists for standard genome sequencing and annotation.</title>
        <authorList>
            <consortium name="The Broad Institute Genomics Platform"/>
            <consortium name="The Broad Institute Genome Sequencing Center for Infectious Disease"/>
            <person name="Wu L."/>
            <person name="Ma J."/>
        </authorList>
    </citation>
    <scope>NUCLEOTIDE SEQUENCE [LARGE SCALE GENOMIC DNA]</scope>
    <source>
        <strain evidence="6">CCUG 46385</strain>
    </source>
</reference>
<keyword evidence="6" id="KW-1185">Reference proteome</keyword>
<gene>
    <name evidence="5" type="ORF">ACFO4R_07885</name>
</gene>
<dbReference type="Pfam" id="PF20990">
    <property type="entry name" value="DUF2207_C"/>
    <property type="match status" value="1"/>
</dbReference>
<evidence type="ECO:0000259" key="3">
    <source>
        <dbReference type="Pfam" id="PF09972"/>
    </source>
</evidence>
<evidence type="ECO:0000259" key="4">
    <source>
        <dbReference type="Pfam" id="PF20990"/>
    </source>
</evidence>
<sequence>MKQLKRLTLLVLLLFCNLTGGVYAASSLESLDIHVILNRDGSADIQETRVMDIDEGTEIYIPIANLGGSRIEKFSVSENGKVFENAGSWNSNLSREEKKHRYGIVQQSEGVELCWGIGDYGRHEYVTTYRVTDMVRQLKDGQALYWKFVNDGIEPPPQAMKVTIVRADGVPITADQTKIWAFGYEGRIEFVDGRIVAENNGGFSSSNYTVVLAQFLDQPFEASLLWDKTLGEVEAMAKKGSSYEDGNSGGVEKGFSILEAVVGFIVFSIPLFIAGIIVYAIKSNKGRRKNGARKLKGEYYRTLHTEEEFDDLIKLLSLIGCNETDWITAFFLKWIRDNRLEPIKEEVGLIFKREQTALAIVKGKETSSAEMSRTEARLWSFVMEAAGGNSILEKGEFSRWAGKNKSEFLQWRKDAVEDSTQILISRGLIDRKEGTFLFLPYVSDTLTQEGKDLKQNLYRFYNYLYDFSLLNEREAVNVKLWDDLMIWAGALGITDRVSKEFAKLYPQYEQETVYRNNTILTAYAFSQSAVTSYSGSSGGGGFSSSGGGGGSFGGGSGGGIR</sequence>
<evidence type="ECO:0000256" key="1">
    <source>
        <dbReference type="SAM" id="Phobius"/>
    </source>
</evidence>
<dbReference type="Proteomes" id="UP001595916">
    <property type="component" value="Unassembled WGS sequence"/>
</dbReference>
<protein>
    <submittedName>
        <fullName evidence="5">DUF2207 domain-containing protein</fullName>
    </submittedName>
</protein>
<proteinExistence type="predicted"/>
<evidence type="ECO:0000256" key="2">
    <source>
        <dbReference type="SAM" id="SignalP"/>
    </source>
</evidence>
<feature type="domain" description="DUF2207" evidence="3">
    <location>
        <begin position="28"/>
        <end position="183"/>
    </location>
</feature>
<evidence type="ECO:0000313" key="5">
    <source>
        <dbReference type="EMBL" id="MFC4804999.1"/>
    </source>
</evidence>